<name>F0JAQ7_DROME</name>
<organism evidence="2">
    <name type="scientific">Drosophila melanogaster</name>
    <name type="common">Fruit fly</name>
    <dbReference type="NCBI Taxonomy" id="7227"/>
    <lineage>
        <taxon>Eukaryota</taxon>
        <taxon>Metazoa</taxon>
        <taxon>Ecdysozoa</taxon>
        <taxon>Arthropoda</taxon>
        <taxon>Hexapoda</taxon>
        <taxon>Insecta</taxon>
        <taxon>Pterygota</taxon>
        <taxon>Neoptera</taxon>
        <taxon>Endopterygota</taxon>
        <taxon>Diptera</taxon>
        <taxon>Brachycera</taxon>
        <taxon>Muscomorpha</taxon>
        <taxon>Ephydroidea</taxon>
        <taxon>Drosophilidae</taxon>
        <taxon>Drosophila</taxon>
        <taxon>Sophophora</taxon>
    </lineage>
</organism>
<feature type="region of interest" description="Disordered" evidence="1">
    <location>
        <begin position="1"/>
        <end position="20"/>
    </location>
</feature>
<protein>
    <submittedName>
        <fullName evidence="2">MIP22367p</fullName>
    </submittedName>
</protein>
<dbReference type="EMBL" id="BT126099">
    <property type="protein sequence ID" value="ADY17800.1"/>
    <property type="molecule type" value="mRNA"/>
</dbReference>
<accession>F0JAQ7</accession>
<evidence type="ECO:0000313" key="2">
    <source>
        <dbReference type="EMBL" id="ADY17800.1"/>
    </source>
</evidence>
<sequence length="64" mass="7305">MATFVSAGHTRERPRMHRPLATIQDPRPRTLCIISRHSEWVACPSGQVKAQLHNAIRTHRAQQP</sequence>
<dbReference type="AlphaFoldDB" id="F0JAQ7"/>
<reference evidence="2" key="1">
    <citation type="submission" date="2011-02" db="EMBL/GenBank/DDBJ databases">
        <authorList>
            <person name="Carlson J."/>
            <person name="Booth B."/>
            <person name="Frise E."/>
            <person name="Sandler J."/>
            <person name="Wan K."/>
            <person name="Yu C."/>
            <person name="Celniker S."/>
        </authorList>
    </citation>
    <scope>NUCLEOTIDE SEQUENCE</scope>
</reference>
<proteinExistence type="evidence at transcript level"/>
<evidence type="ECO:0000256" key="1">
    <source>
        <dbReference type="SAM" id="MobiDB-lite"/>
    </source>
</evidence>